<gene>
    <name evidence="1" type="ORF">SAMN06295970_12628</name>
</gene>
<evidence type="ECO:0000313" key="2">
    <source>
        <dbReference type="Proteomes" id="UP001158049"/>
    </source>
</evidence>
<dbReference type="EMBL" id="FXUL01000026">
    <property type="protein sequence ID" value="SMP77237.1"/>
    <property type="molecule type" value="Genomic_DNA"/>
</dbReference>
<comment type="caution">
    <text evidence="1">The sequence shown here is derived from an EMBL/GenBank/DDBJ whole genome shotgun (WGS) entry which is preliminary data.</text>
</comment>
<dbReference type="RefSeq" id="WP_283444895.1">
    <property type="nucleotide sequence ID" value="NZ_FXUL01000026.1"/>
</dbReference>
<evidence type="ECO:0008006" key="3">
    <source>
        <dbReference type="Google" id="ProtNLM"/>
    </source>
</evidence>
<protein>
    <recommendedName>
        <fullName evidence="3">HIRAN domain-containing protein</fullName>
    </recommendedName>
</protein>
<reference evidence="1 2" key="1">
    <citation type="submission" date="2017-05" db="EMBL/GenBank/DDBJ databases">
        <authorList>
            <person name="Varghese N."/>
            <person name="Submissions S."/>
        </authorList>
    </citation>
    <scope>NUCLEOTIDE SEQUENCE [LARGE SCALE GENOMIC DNA]</scope>
    <source>
        <strain evidence="1 2">DSM 26001</strain>
    </source>
</reference>
<organism evidence="1 2">
    <name type="scientific">Noviherbaspirillum suwonense</name>
    <dbReference type="NCBI Taxonomy" id="1224511"/>
    <lineage>
        <taxon>Bacteria</taxon>
        <taxon>Pseudomonadati</taxon>
        <taxon>Pseudomonadota</taxon>
        <taxon>Betaproteobacteria</taxon>
        <taxon>Burkholderiales</taxon>
        <taxon>Oxalobacteraceae</taxon>
        <taxon>Noviherbaspirillum</taxon>
    </lineage>
</organism>
<sequence length="195" mass="21010">MLKLSVVQQSDGSLKRWSISRSLLDRLKRRISSLDRVPVSPSQPIQCIPAKTPALPPGFQLYASGLRIDGLHSRRAAAQDFARCSVIAVELEVDAKNPEPGALIKVIGVSKLKRYFVGYVPHATSARLAESGLISDVRAQLEYISQDSEGVTAIVVQLMLPEAIDKDNCASGSDPARLVNAYPCQAPAENNAFGA</sequence>
<keyword evidence="2" id="KW-1185">Reference proteome</keyword>
<evidence type="ECO:0000313" key="1">
    <source>
        <dbReference type="EMBL" id="SMP77237.1"/>
    </source>
</evidence>
<name>A0ABY1QRZ6_9BURK</name>
<accession>A0ABY1QRZ6</accession>
<dbReference type="Proteomes" id="UP001158049">
    <property type="component" value="Unassembled WGS sequence"/>
</dbReference>
<proteinExistence type="predicted"/>